<dbReference type="Gene3D" id="2.60.40.1120">
    <property type="entry name" value="Carboxypeptidase-like, regulatory domain"/>
    <property type="match status" value="1"/>
</dbReference>
<sequence>MQNAKLAKQLTIILMRAGLLPLLLLFILCGTAYADHVEGQQVLDKKIKVQVEGAELKTVLSKLSQIAEVKFVYSAQKIPVQAIVTLDANNERLEEVLDKLLSPLQIEYKVTGNQVVLINKNAERAPESKQKLTSPAENILNAAYANNVKGRVTDEKGNPLQAASVMVKGTTRGVTTNENGVFTIRADEGETLEITALGYQLNTIVVPAGSNDLSVIMKAAESSLNEVVVVGYGTQKKSNITGAVNTVKMKDVVGDRPVTSVSQALQGVVPGLQVTYGSGEPGARTDVNIRGMTSINGGSPLILVDNVPVQDLSLVNPNDIESVSVLKDAASASIYGGRTAYGVVLITTKKPIGDRKTRFEYSNNFAFSQATDIPKSATPLQTLQMFKDAGGITYWGEAQDLDKWIGYLNDYNKNPSLYPNGVVIDNSKHYWLKENNEAKDLFRTGFAQTHNIAMSGGSARNSYRLALGATNSDGILSSKKDSYKRYNVTSFVNSDIAKWLTAQLNFGYTNSEKSFPITSYPAGIFGNIANIPSFAPIGFDSANNRPFATPRNFTDLASTSNAKLNDIRATGRIILKPMAGLTITGEYTFDRLTSDSTAFDKKFLVTDVSTYLPATSIANSVFTKANSFTNYNSVNLFANYDKRFDDHNLSVMVGYNQEFSHTELFYSQMTNMINDDLPSLSQGTGVLKSQDFYTEYAVRGWFGRINYAYRNKYLLEANGRYDGSSKFPPNHKYGFFPSFSAGWRVSEENFMQVLKPVLSELKLRGSWGEIGNQATINSSGYPYFPNNYPYVPQMSAVYSNWVANDAVYTTLTTPALVSSNFTWETVRTLNLGLNVGLFKNKLQASFDAYQRQTLGMLAPGAALPSILGTSAPRQNAANLKTKGWELEASWKDNIGKISYSIGFNLYDTKAQITSYNNPTKLLQDKDGNYMYYAGQQVGEIWGYTTSRYYTENDFAEGTLDANGKNGTLKANVPFVNGYPKPNPGDVLYVDRDGNDTIKTNTNTANDPGDRSIIGNTTRRLQFGINGTVAWKGFDFSFFVQGIGKRDLWLNNSLIFPYANGRFSNIFASQTDYWMPDRPNAYFARLYDEGLGNTSANRMTQTKYLVNGAYWRLKNVTLGYTLPSALLKRVHLEKLRVFVSGENLFTRKHVPSGVDPESADKGYGVGYPFMKMYSFGANLTF</sequence>
<keyword evidence="4" id="KW-0406">Ion transport</keyword>
<evidence type="ECO:0000313" key="16">
    <source>
        <dbReference type="Proteomes" id="UP001560573"/>
    </source>
</evidence>
<dbReference type="InterPro" id="IPR023997">
    <property type="entry name" value="TonB-dep_OMP_SusC/RagA_CS"/>
</dbReference>
<feature type="domain" description="Secretin/TonB short N-terminal" evidence="13">
    <location>
        <begin position="70"/>
        <end position="118"/>
    </location>
</feature>
<dbReference type="RefSeq" id="WP_369328348.1">
    <property type="nucleotide sequence ID" value="NZ_JAULBC010000001.1"/>
</dbReference>
<evidence type="ECO:0000256" key="1">
    <source>
        <dbReference type="ARBA" id="ARBA00004571"/>
    </source>
</evidence>
<evidence type="ECO:0000313" key="15">
    <source>
        <dbReference type="EMBL" id="MEX6686951.1"/>
    </source>
</evidence>
<dbReference type="SUPFAM" id="SSF56935">
    <property type="entry name" value="Porins"/>
    <property type="match status" value="1"/>
</dbReference>
<dbReference type="Pfam" id="PF07660">
    <property type="entry name" value="STN"/>
    <property type="match status" value="1"/>
</dbReference>
<gene>
    <name evidence="15" type="ORF">QTN47_05575</name>
</gene>
<organism evidence="15 16">
    <name type="scientific">Danxiaibacter flavus</name>
    <dbReference type="NCBI Taxonomy" id="3049108"/>
    <lineage>
        <taxon>Bacteria</taxon>
        <taxon>Pseudomonadati</taxon>
        <taxon>Bacteroidota</taxon>
        <taxon>Chitinophagia</taxon>
        <taxon>Chitinophagales</taxon>
        <taxon>Chitinophagaceae</taxon>
        <taxon>Danxiaibacter</taxon>
    </lineage>
</organism>
<dbReference type="Pfam" id="PF07715">
    <property type="entry name" value="Plug"/>
    <property type="match status" value="1"/>
</dbReference>
<dbReference type="Gene3D" id="3.55.50.30">
    <property type="match status" value="1"/>
</dbReference>
<evidence type="ECO:0000256" key="2">
    <source>
        <dbReference type="ARBA" id="ARBA00022448"/>
    </source>
</evidence>
<reference evidence="15 16" key="1">
    <citation type="submission" date="2023-07" db="EMBL/GenBank/DDBJ databases">
        <authorList>
            <person name="Lian W.-H."/>
        </authorList>
    </citation>
    <scope>NUCLEOTIDE SEQUENCE [LARGE SCALE GENOMIC DNA]</scope>
    <source>
        <strain evidence="15 16">SYSU DXS3180</strain>
    </source>
</reference>
<comment type="caution">
    <text evidence="15">The sequence shown here is derived from an EMBL/GenBank/DDBJ whole genome shotgun (WGS) entry which is preliminary data.</text>
</comment>
<proteinExistence type="inferred from homology"/>
<evidence type="ECO:0000256" key="7">
    <source>
        <dbReference type="ARBA" id="ARBA00023077"/>
    </source>
</evidence>
<keyword evidence="6" id="KW-0408">Iron</keyword>
<evidence type="ECO:0000256" key="6">
    <source>
        <dbReference type="ARBA" id="ARBA00023004"/>
    </source>
</evidence>
<comment type="subcellular location">
    <subcellularLocation>
        <location evidence="1 10">Cell outer membrane</location>
        <topology evidence="1 10">Multi-pass membrane protein</topology>
    </subcellularLocation>
</comment>
<feature type="domain" description="TonB-dependent receptor plug" evidence="14">
    <location>
        <begin position="237"/>
        <end position="343"/>
    </location>
</feature>
<accession>A0ABV3ZAR0</accession>
<protein>
    <submittedName>
        <fullName evidence="15">TonB-dependent receptor</fullName>
    </submittedName>
</protein>
<name>A0ABV3ZAR0_9BACT</name>
<dbReference type="PROSITE" id="PS52016">
    <property type="entry name" value="TONB_DEPENDENT_REC_3"/>
    <property type="match status" value="1"/>
</dbReference>
<dbReference type="InterPro" id="IPR012910">
    <property type="entry name" value="Plug_dom"/>
</dbReference>
<evidence type="ECO:0000256" key="11">
    <source>
        <dbReference type="RuleBase" id="RU003357"/>
    </source>
</evidence>
<dbReference type="NCBIfam" id="TIGR04056">
    <property type="entry name" value="OMP_RagA_SusC"/>
    <property type="match status" value="1"/>
</dbReference>
<evidence type="ECO:0000256" key="5">
    <source>
        <dbReference type="ARBA" id="ARBA00022692"/>
    </source>
</evidence>
<dbReference type="EMBL" id="JAULBC010000001">
    <property type="protein sequence ID" value="MEX6686951.1"/>
    <property type="molecule type" value="Genomic_DNA"/>
</dbReference>
<dbReference type="InterPro" id="IPR023996">
    <property type="entry name" value="TonB-dep_OMP_SusC/RagA"/>
</dbReference>
<dbReference type="Pfam" id="PF13715">
    <property type="entry name" value="CarbopepD_reg_2"/>
    <property type="match status" value="1"/>
</dbReference>
<dbReference type="InterPro" id="IPR011662">
    <property type="entry name" value="Secretin/TonB_short_N"/>
</dbReference>
<dbReference type="InterPro" id="IPR008969">
    <property type="entry name" value="CarboxyPept-like_regulatory"/>
</dbReference>
<dbReference type="Gene3D" id="2.170.130.10">
    <property type="entry name" value="TonB-dependent receptor, plug domain"/>
    <property type="match status" value="1"/>
</dbReference>
<keyword evidence="8 10" id="KW-0472">Membrane</keyword>
<evidence type="ECO:0000256" key="4">
    <source>
        <dbReference type="ARBA" id="ARBA00022496"/>
    </source>
</evidence>
<keyword evidence="4" id="KW-0410">Iron transport</keyword>
<feature type="domain" description="TonB-dependent receptor-like beta-barrel" evidence="12">
    <location>
        <begin position="545"/>
        <end position="1143"/>
    </location>
</feature>
<dbReference type="InterPro" id="IPR036942">
    <property type="entry name" value="Beta-barrel_TonB_sf"/>
</dbReference>
<evidence type="ECO:0000259" key="14">
    <source>
        <dbReference type="Pfam" id="PF07715"/>
    </source>
</evidence>
<dbReference type="InterPro" id="IPR000531">
    <property type="entry name" value="Beta-barrel_TonB"/>
</dbReference>
<evidence type="ECO:0000259" key="12">
    <source>
        <dbReference type="Pfam" id="PF00593"/>
    </source>
</evidence>
<evidence type="ECO:0000256" key="8">
    <source>
        <dbReference type="ARBA" id="ARBA00023136"/>
    </source>
</evidence>
<keyword evidence="16" id="KW-1185">Reference proteome</keyword>
<dbReference type="Gene3D" id="2.40.170.20">
    <property type="entry name" value="TonB-dependent receptor, beta-barrel domain"/>
    <property type="match status" value="1"/>
</dbReference>
<evidence type="ECO:0000256" key="3">
    <source>
        <dbReference type="ARBA" id="ARBA00022452"/>
    </source>
</evidence>
<dbReference type="InterPro" id="IPR039426">
    <property type="entry name" value="TonB-dep_rcpt-like"/>
</dbReference>
<dbReference type="Proteomes" id="UP001560573">
    <property type="component" value="Unassembled WGS sequence"/>
</dbReference>
<keyword evidence="5 10" id="KW-0812">Transmembrane</keyword>
<evidence type="ECO:0000256" key="9">
    <source>
        <dbReference type="ARBA" id="ARBA00023237"/>
    </source>
</evidence>
<evidence type="ECO:0000256" key="10">
    <source>
        <dbReference type="PROSITE-ProRule" id="PRU01360"/>
    </source>
</evidence>
<dbReference type="Pfam" id="PF00593">
    <property type="entry name" value="TonB_dep_Rec_b-barrel"/>
    <property type="match status" value="1"/>
</dbReference>
<dbReference type="InterPro" id="IPR037066">
    <property type="entry name" value="Plug_dom_sf"/>
</dbReference>
<keyword evidence="9 10" id="KW-0998">Cell outer membrane</keyword>
<dbReference type="NCBIfam" id="TIGR04057">
    <property type="entry name" value="SusC_RagA_signa"/>
    <property type="match status" value="1"/>
</dbReference>
<comment type="similarity">
    <text evidence="10 11">Belongs to the TonB-dependent receptor family.</text>
</comment>
<dbReference type="SUPFAM" id="SSF49464">
    <property type="entry name" value="Carboxypeptidase regulatory domain-like"/>
    <property type="match status" value="1"/>
</dbReference>
<evidence type="ECO:0000259" key="13">
    <source>
        <dbReference type="Pfam" id="PF07660"/>
    </source>
</evidence>
<keyword evidence="7 11" id="KW-0798">TonB box</keyword>
<keyword evidence="15" id="KW-0675">Receptor</keyword>
<keyword evidence="2 10" id="KW-0813">Transport</keyword>
<keyword evidence="3 10" id="KW-1134">Transmembrane beta strand</keyword>